<evidence type="ECO:0000256" key="1">
    <source>
        <dbReference type="ARBA" id="ARBA00004141"/>
    </source>
</evidence>
<keyword evidence="5 7" id="KW-0472">Membrane</keyword>
<gene>
    <name evidence="8" type="ORF">BDZ90DRAFT_56957</name>
</gene>
<dbReference type="OrthoDB" id="3648309at2759"/>
<protein>
    <recommendedName>
        <fullName evidence="10">FUN34-transmembrane protein</fullName>
    </recommendedName>
</protein>
<evidence type="ECO:0000256" key="4">
    <source>
        <dbReference type="ARBA" id="ARBA00022989"/>
    </source>
</evidence>
<comment type="similarity">
    <text evidence="2">Belongs to the acetate uptake transporter (AceTr) (TC 2.A.96) family.</text>
</comment>
<keyword evidence="3 7" id="KW-0812">Transmembrane</keyword>
<keyword evidence="9" id="KW-1185">Reference proteome</keyword>
<feature type="transmembrane region" description="Helical" evidence="7">
    <location>
        <begin position="160"/>
        <end position="180"/>
    </location>
</feature>
<feature type="transmembrane region" description="Helical" evidence="7">
    <location>
        <begin position="100"/>
        <end position="118"/>
    </location>
</feature>
<dbReference type="Pfam" id="PF01184">
    <property type="entry name" value="Gpr1_Fun34_YaaH"/>
    <property type="match status" value="1"/>
</dbReference>
<accession>A0A316USC4</accession>
<evidence type="ECO:0000256" key="5">
    <source>
        <dbReference type="ARBA" id="ARBA00023136"/>
    </source>
</evidence>
<dbReference type="GeneID" id="37031509"/>
<evidence type="ECO:0008006" key="10">
    <source>
        <dbReference type="Google" id="ProtNLM"/>
    </source>
</evidence>
<evidence type="ECO:0000256" key="2">
    <source>
        <dbReference type="ARBA" id="ARBA00005587"/>
    </source>
</evidence>
<feature type="transmembrane region" description="Helical" evidence="7">
    <location>
        <begin position="204"/>
        <end position="222"/>
    </location>
</feature>
<dbReference type="PANTHER" id="PTHR31123:SF1">
    <property type="entry name" value="ACCUMULATION OF DYADS PROTEIN 2-RELATED"/>
    <property type="match status" value="1"/>
</dbReference>
<evidence type="ECO:0000313" key="8">
    <source>
        <dbReference type="EMBL" id="PWN26035.1"/>
    </source>
</evidence>
<organism evidence="8 9">
    <name type="scientific">Jaminaea rosea</name>
    <dbReference type="NCBI Taxonomy" id="1569628"/>
    <lineage>
        <taxon>Eukaryota</taxon>
        <taxon>Fungi</taxon>
        <taxon>Dikarya</taxon>
        <taxon>Basidiomycota</taxon>
        <taxon>Ustilaginomycotina</taxon>
        <taxon>Exobasidiomycetes</taxon>
        <taxon>Microstromatales</taxon>
        <taxon>Microstromatales incertae sedis</taxon>
        <taxon>Jaminaea</taxon>
    </lineage>
</organism>
<name>A0A316USC4_9BASI</name>
<proteinExistence type="inferred from homology"/>
<dbReference type="InterPro" id="IPR051633">
    <property type="entry name" value="AceTr"/>
</dbReference>
<evidence type="ECO:0000256" key="3">
    <source>
        <dbReference type="ARBA" id="ARBA00022692"/>
    </source>
</evidence>
<dbReference type="Proteomes" id="UP000245884">
    <property type="component" value="Unassembled WGS sequence"/>
</dbReference>
<dbReference type="GO" id="GO:0015123">
    <property type="term" value="F:acetate transmembrane transporter activity"/>
    <property type="evidence" value="ECO:0007669"/>
    <property type="project" value="TreeGrafter"/>
</dbReference>
<dbReference type="InterPro" id="IPR000791">
    <property type="entry name" value="Gpr1/Fun34/SatP-like"/>
</dbReference>
<evidence type="ECO:0000256" key="7">
    <source>
        <dbReference type="SAM" id="Phobius"/>
    </source>
</evidence>
<dbReference type="AlphaFoldDB" id="A0A316USC4"/>
<sequence>MSNIAGSYQAADASNLEAGAGHHDVNHGAHAALPGNLNGNGNSTLNGQDKEYHKYNASQNGNGQYKGGAGLHQAVTPGGHAINDELLAIGTAPRRIANPLPLGVMAFATTTLLLSLYNVGVRGITVPNQIVTYALAYGGGTQYLAGLWEFASGNTFGATVFVAFGCFWWGFSMIFIPFFGEMGMYDGVPGVYSMTGVAASEAESAIGLYLWIWFGITTVLLFGSARSSITLISLLFFLDLTFAMLGAYYYTGHKPFETAGGALGIITGFNAFYLAAGSLLSRHTSYVTLPLGSVAVKD</sequence>
<keyword evidence="4 7" id="KW-1133">Transmembrane helix</keyword>
<dbReference type="PANTHER" id="PTHR31123">
    <property type="entry name" value="ACCUMULATION OF DYADS PROTEIN 2-RELATED"/>
    <property type="match status" value="1"/>
</dbReference>
<dbReference type="NCBIfam" id="NF038013">
    <property type="entry name" value="AceTr_1"/>
    <property type="match status" value="1"/>
</dbReference>
<feature type="region of interest" description="Disordered" evidence="6">
    <location>
        <begin position="19"/>
        <end position="59"/>
    </location>
</feature>
<dbReference type="GO" id="GO:0005886">
    <property type="term" value="C:plasma membrane"/>
    <property type="evidence" value="ECO:0007669"/>
    <property type="project" value="TreeGrafter"/>
</dbReference>
<evidence type="ECO:0000256" key="6">
    <source>
        <dbReference type="SAM" id="MobiDB-lite"/>
    </source>
</evidence>
<dbReference type="STRING" id="1569628.A0A316USC4"/>
<dbReference type="EMBL" id="KZ819673">
    <property type="protein sequence ID" value="PWN26035.1"/>
    <property type="molecule type" value="Genomic_DNA"/>
</dbReference>
<feature type="transmembrane region" description="Helical" evidence="7">
    <location>
        <begin position="262"/>
        <end position="280"/>
    </location>
</feature>
<evidence type="ECO:0000313" key="9">
    <source>
        <dbReference type="Proteomes" id="UP000245884"/>
    </source>
</evidence>
<feature type="compositionally biased region" description="Low complexity" evidence="6">
    <location>
        <begin position="28"/>
        <end position="47"/>
    </location>
</feature>
<reference evidence="8 9" key="1">
    <citation type="journal article" date="2018" name="Mol. Biol. Evol.">
        <title>Broad Genomic Sampling Reveals a Smut Pathogenic Ancestry of the Fungal Clade Ustilaginomycotina.</title>
        <authorList>
            <person name="Kijpornyongpan T."/>
            <person name="Mondo S.J."/>
            <person name="Barry K."/>
            <person name="Sandor L."/>
            <person name="Lee J."/>
            <person name="Lipzen A."/>
            <person name="Pangilinan J."/>
            <person name="LaButti K."/>
            <person name="Hainaut M."/>
            <person name="Henrissat B."/>
            <person name="Grigoriev I.V."/>
            <person name="Spatafora J.W."/>
            <person name="Aime M.C."/>
        </authorList>
    </citation>
    <scope>NUCLEOTIDE SEQUENCE [LARGE SCALE GENOMIC DNA]</scope>
    <source>
        <strain evidence="8 9">MCA 5214</strain>
    </source>
</reference>
<feature type="transmembrane region" description="Helical" evidence="7">
    <location>
        <begin position="130"/>
        <end position="148"/>
    </location>
</feature>
<comment type="subcellular location">
    <subcellularLocation>
        <location evidence="1">Membrane</location>
        <topology evidence="1">Multi-pass membrane protein</topology>
    </subcellularLocation>
</comment>
<feature type="transmembrane region" description="Helical" evidence="7">
    <location>
        <begin position="229"/>
        <end position="250"/>
    </location>
</feature>
<dbReference type="RefSeq" id="XP_025360647.1">
    <property type="nucleotide sequence ID" value="XM_025509686.1"/>
</dbReference>